<dbReference type="PANTHER" id="PTHR38166">
    <property type="entry name" value="C2H2-TYPE DOMAIN-CONTAINING PROTEIN-RELATED"/>
    <property type="match status" value="1"/>
</dbReference>
<dbReference type="InterPro" id="IPR013087">
    <property type="entry name" value="Znf_C2H2_type"/>
</dbReference>
<evidence type="ECO:0000259" key="3">
    <source>
        <dbReference type="PROSITE" id="PS50157"/>
    </source>
</evidence>
<dbReference type="PROSITE" id="PS50157">
    <property type="entry name" value="ZINC_FINGER_C2H2_2"/>
    <property type="match status" value="1"/>
</dbReference>
<reference evidence="6" key="2">
    <citation type="submission" date="2010-05" db="EMBL/GenBank/DDBJ databases">
        <title>The genome sequence of Magnaporthe poae strain ATCC 64411.</title>
        <authorList>
            <person name="Ma L.-J."/>
            <person name="Dead R."/>
            <person name="Young S."/>
            <person name="Zeng Q."/>
            <person name="Koehrsen M."/>
            <person name="Alvarado L."/>
            <person name="Berlin A."/>
            <person name="Chapman S.B."/>
            <person name="Chen Z."/>
            <person name="Freedman E."/>
            <person name="Gellesch M."/>
            <person name="Goldberg J."/>
            <person name="Griggs A."/>
            <person name="Gujja S."/>
            <person name="Heilman E.R."/>
            <person name="Heiman D."/>
            <person name="Hepburn T."/>
            <person name="Howarth C."/>
            <person name="Jen D."/>
            <person name="Larson L."/>
            <person name="Mehta T."/>
            <person name="Neiman D."/>
            <person name="Pearson M."/>
            <person name="Roberts A."/>
            <person name="Saif S."/>
            <person name="Shea T."/>
            <person name="Shenoy N."/>
            <person name="Sisk P."/>
            <person name="Stolte C."/>
            <person name="Sykes S."/>
            <person name="Walk T."/>
            <person name="White J."/>
            <person name="Yandava C."/>
            <person name="Haas B."/>
            <person name="Nusbaum C."/>
            <person name="Birren B."/>
        </authorList>
    </citation>
    <scope>NUCLEOTIDE SEQUENCE [LARGE SCALE GENOMIC DNA]</scope>
    <source>
        <strain evidence="6">ATCC 64411 / 73-15</strain>
    </source>
</reference>
<keyword evidence="6" id="KW-1185">Reference proteome</keyword>
<organism evidence="5 6">
    <name type="scientific">Magnaporthiopsis poae (strain ATCC 64411 / 73-15)</name>
    <name type="common">Kentucky bluegrass fungus</name>
    <name type="synonym">Magnaporthe poae</name>
    <dbReference type="NCBI Taxonomy" id="644358"/>
    <lineage>
        <taxon>Eukaryota</taxon>
        <taxon>Fungi</taxon>
        <taxon>Dikarya</taxon>
        <taxon>Ascomycota</taxon>
        <taxon>Pezizomycotina</taxon>
        <taxon>Sordariomycetes</taxon>
        <taxon>Sordariomycetidae</taxon>
        <taxon>Magnaporthales</taxon>
        <taxon>Magnaporthaceae</taxon>
        <taxon>Magnaporthiopsis</taxon>
    </lineage>
</organism>
<accession>A0A0C4DXA1</accession>
<dbReference type="STRING" id="644358.A0A0C4DXA1"/>
<dbReference type="OMA" id="VCARSEH"/>
<dbReference type="AlphaFoldDB" id="A0A0C4DXA1"/>
<gene>
    <name evidence="4" type="ORF">MAPG_04642</name>
</gene>
<sequence length="549" mass="60248">MLSLQSRDLRTPFSSFYQAPPPFLSTLKQLKPAACPNVFGYYNPKSIGYSRRLGGDYLNMGKGTQGDFTNYFAKSPGGRQASPQAKASSSKARTSSSSSSRSGSSADSSKKPKSSSSIKDALTAKTNAKSPRHAIAAAPLVHKSTKYDDYEPDSDGDDASSSSSGSGGLDSPGSYASSNSSLTSIPGHVLRERILEQRRQELVDEVMVRFYAFFSPWLEANFGIEATAAARRGNTKRPRRDSGTHRRGPRFACPFFKHDQKRYGKVRTCCGPGWDADDIHRLKEHLERKHSPPEYMCNRCLVDFKKEEALAKHQRSKVACQTRERKHGDVHLTREQMKKLKARFGAGLTARQKWERIYAIVFPGAEIPKDPYYAGGLTPVQQFGEFIRSELPSAIRRNAEADKSLQEFERIFLDNFTTYLSKAISVVSKQFQELQQQQQPEETPAIKARSMASSRCPPSPSTESSGSLPSPGALHSSLPEDFPDFSAATAAADGPISQSLMSVQQPVDPSIGPLFDQLLSGYSAGGFPDGQFQAYAAWDPSGASFPSYP</sequence>
<reference evidence="4" key="1">
    <citation type="submission" date="2010-05" db="EMBL/GenBank/DDBJ databases">
        <title>The Genome Sequence of Magnaporthe poae strain ATCC 64411.</title>
        <authorList>
            <consortium name="The Broad Institute Genome Sequencing Platform"/>
            <consortium name="Broad Institute Genome Sequencing Center for Infectious Disease"/>
            <person name="Ma L.-J."/>
            <person name="Dead R."/>
            <person name="Young S."/>
            <person name="Zeng Q."/>
            <person name="Koehrsen M."/>
            <person name="Alvarado L."/>
            <person name="Berlin A."/>
            <person name="Chapman S.B."/>
            <person name="Chen Z."/>
            <person name="Freedman E."/>
            <person name="Gellesch M."/>
            <person name="Goldberg J."/>
            <person name="Griggs A."/>
            <person name="Gujja S."/>
            <person name="Heilman E.R."/>
            <person name="Heiman D."/>
            <person name="Hepburn T."/>
            <person name="Howarth C."/>
            <person name="Jen D."/>
            <person name="Larson L."/>
            <person name="Mehta T."/>
            <person name="Neiman D."/>
            <person name="Pearson M."/>
            <person name="Roberts A."/>
            <person name="Saif S."/>
            <person name="Shea T."/>
            <person name="Shenoy N."/>
            <person name="Sisk P."/>
            <person name="Stolte C."/>
            <person name="Sykes S."/>
            <person name="Walk T."/>
            <person name="White J."/>
            <person name="Yandava C."/>
            <person name="Haas B."/>
            <person name="Nusbaum C."/>
            <person name="Birren B."/>
        </authorList>
    </citation>
    <scope>NUCLEOTIDE SEQUENCE</scope>
    <source>
        <strain evidence="4">ATCC 64411</strain>
    </source>
</reference>
<dbReference type="Proteomes" id="UP000011715">
    <property type="component" value="Unassembled WGS sequence"/>
</dbReference>
<keyword evidence="1" id="KW-0862">Zinc</keyword>
<evidence type="ECO:0000313" key="5">
    <source>
        <dbReference type="EnsemblFungi" id="MAPG_04642T0"/>
    </source>
</evidence>
<dbReference type="EMBL" id="GL876968">
    <property type="protein sequence ID" value="KLU85620.1"/>
    <property type="molecule type" value="Genomic_DNA"/>
</dbReference>
<dbReference type="EMBL" id="ADBL01001086">
    <property type="status" value="NOT_ANNOTATED_CDS"/>
    <property type="molecule type" value="Genomic_DNA"/>
</dbReference>
<evidence type="ECO:0000313" key="6">
    <source>
        <dbReference type="Proteomes" id="UP000011715"/>
    </source>
</evidence>
<feature type="region of interest" description="Disordered" evidence="2">
    <location>
        <begin position="435"/>
        <end position="480"/>
    </location>
</feature>
<dbReference type="eggNOG" id="ENOG502SAWK">
    <property type="taxonomic scope" value="Eukaryota"/>
</dbReference>
<dbReference type="VEuPathDB" id="FungiDB:MAPG_04642"/>
<evidence type="ECO:0000313" key="4">
    <source>
        <dbReference type="EMBL" id="KLU85620.1"/>
    </source>
</evidence>
<dbReference type="GO" id="GO:0008270">
    <property type="term" value="F:zinc ion binding"/>
    <property type="evidence" value="ECO:0007669"/>
    <property type="project" value="UniProtKB-KW"/>
</dbReference>
<feature type="region of interest" description="Disordered" evidence="2">
    <location>
        <begin position="70"/>
        <end position="182"/>
    </location>
</feature>
<dbReference type="OrthoDB" id="4161727at2759"/>
<dbReference type="PANTHER" id="PTHR38166:SF1">
    <property type="entry name" value="C2H2-TYPE DOMAIN-CONTAINING PROTEIN"/>
    <property type="match status" value="1"/>
</dbReference>
<reference evidence="5" key="4">
    <citation type="journal article" date="2015" name="G3 (Bethesda)">
        <title>Genome sequences of three phytopathogenic species of the Magnaporthaceae family of fungi.</title>
        <authorList>
            <person name="Okagaki L.H."/>
            <person name="Nunes C.C."/>
            <person name="Sailsbery J."/>
            <person name="Clay B."/>
            <person name="Brown D."/>
            <person name="John T."/>
            <person name="Oh Y."/>
            <person name="Young N."/>
            <person name="Fitzgerald M."/>
            <person name="Haas B.J."/>
            <person name="Zeng Q."/>
            <person name="Young S."/>
            <person name="Adiconis X."/>
            <person name="Fan L."/>
            <person name="Levin J.Z."/>
            <person name="Mitchell T.K."/>
            <person name="Okubara P.A."/>
            <person name="Farman M.L."/>
            <person name="Kohn L.M."/>
            <person name="Birren B."/>
            <person name="Ma L.-J."/>
            <person name="Dean R.A."/>
        </authorList>
    </citation>
    <scope>NUCLEOTIDE SEQUENCE</scope>
    <source>
        <strain evidence="5">ATCC 64411 / 73-15</strain>
    </source>
</reference>
<evidence type="ECO:0000256" key="2">
    <source>
        <dbReference type="SAM" id="MobiDB-lite"/>
    </source>
</evidence>
<reference evidence="5" key="5">
    <citation type="submission" date="2015-06" db="UniProtKB">
        <authorList>
            <consortium name="EnsemblFungi"/>
        </authorList>
    </citation>
    <scope>IDENTIFICATION</scope>
    <source>
        <strain evidence="5">ATCC 64411</strain>
    </source>
</reference>
<evidence type="ECO:0000256" key="1">
    <source>
        <dbReference type="PROSITE-ProRule" id="PRU00042"/>
    </source>
</evidence>
<dbReference type="EnsemblFungi" id="MAPG_04642T0">
    <property type="protein sequence ID" value="MAPG_04642T0"/>
    <property type="gene ID" value="MAPG_04642"/>
</dbReference>
<reference evidence="4" key="3">
    <citation type="submission" date="2011-03" db="EMBL/GenBank/DDBJ databases">
        <title>Annotation of Magnaporthe poae ATCC 64411.</title>
        <authorList>
            <person name="Ma L.-J."/>
            <person name="Dead R."/>
            <person name="Young S.K."/>
            <person name="Zeng Q."/>
            <person name="Gargeya S."/>
            <person name="Fitzgerald M."/>
            <person name="Haas B."/>
            <person name="Abouelleil A."/>
            <person name="Alvarado L."/>
            <person name="Arachchi H.M."/>
            <person name="Berlin A."/>
            <person name="Brown A."/>
            <person name="Chapman S.B."/>
            <person name="Chen Z."/>
            <person name="Dunbar C."/>
            <person name="Freedman E."/>
            <person name="Gearin G."/>
            <person name="Gellesch M."/>
            <person name="Goldberg J."/>
            <person name="Griggs A."/>
            <person name="Gujja S."/>
            <person name="Heiman D."/>
            <person name="Howarth C."/>
            <person name="Larson L."/>
            <person name="Lui A."/>
            <person name="MacDonald P.J.P."/>
            <person name="Mehta T."/>
            <person name="Montmayeur A."/>
            <person name="Murphy C."/>
            <person name="Neiman D."/>
            <person name="Pearson M."/>
            <person name="Priest M."/>
            <person name="Roberts A."/>
            <person name="Saif S."/>
            <person name="Shea T."/>
            <person name="Shenoy N."/>
            <person name="Sisk P."/>
            <person name="Stolte C."/>
            <person name="Sykes S."/>
            <person name="Yandava C."/>
            <person name="Wortman J."/>
            <person name="Nusbaum C."/>
            <person name="Birren B."/>
        </authorList>
    </citation>
    <scope>NUCLEOTIDE SEQUENCE</scope>
    <source>
        <strain evidence="4">ATCC 64411</strain>
    </source>
</reference>
<protein>
    <recommendedName>
        <fullName evidence="3">C2H2-type domain-containing protein</fullName>
    </recommendedName>
</protein>
<feature type="compositionally biased region" description="Low complexity" evidence="2">
    <location>
        <begin position="80"/>
        <end position="107"/>
    </location>
</feature>
<name>A0A0C4DXA1_MAGP6</name>
<keyword evidence="1" id="KW-0479">Metal-binding</keyword>
<feature type="compositionally biased region" description="Low complexity" evidence="2">
    <location>
        <begin position="461"/>
        <end position="471"/>
    </location>
</feature>
<proteinExistence type="predicted"/>
<keyword evidence="1" id="KW-0863">Zinc-finger</keyword>
<feature type="domain" description="C2H2-type" evidence="3">
    <location>
        <begin position="295"/>
        <end position="326"/>
    </location>
</feature>
<dbReference type="EMBL" id="ADBL01001085">
    <property type="status" value="NOT_ANNOTATED_CDS"/>
    <property type="molecule type" value="Genomic_DNA"/>
</dbReference>